<organism evidence="2">
    <name type="scientific">Trichosanthes kirilowii</name>
    <name type="common">Chinese snake gourd</name>
    <name type="synonym">Chinese cucumber</name>
    <dbReference type="NCBI Taxonomy" id="3677"/>
    <lineage>
        <taxon>Eukaryota</taxon>
        <taxon>Viridiplantae</taxon>
        <taxon>Streptophyta</taxon>
        <taxon>Embryophyta</taxon>
        <taxon>Tracheophyta</taxon>
        <taxon>Spermatophyta</taxon>
        <taxon>Magnoliopsida</taxon>
        <taxon>eudicotyledons</taxon>
        <taxon>Gunneridae</taxon>
        <taxon>Pentapetalae</taxon>
        <taxon>rosids</taxon>
        <taxon>fabids</taxon>
        <taxon>Cucurbitales</taxon>
        <taxon>Cucurbitaceae</taxon>
        <taxon>Sicyoeae</taxon>
        <taxon>Trichosanthes</taxon>
    </lineage>
</organism>
<dbReference type="EvolutionaryTrace" id="Q7SIF1"/>
<dbReference type="InterPro" id="IPR035992">
    <property type="entry name" value="Ricin_B-like_lectins"/>
</dbReference>
<dbReference type="Gene3D" id="2.80.10.50">
    <property type="match status" value="2"/>
</dbReference>
<protein>
    <submittedName>
        <fullName evidence="2">Sugar binding protein</fullName>
    </submittedName>
</protein>
<feature type="disulfide bond" evidence="3">
    <location>
        <begin position="15"/>
        <end position="33"/>
    </location>
</feature>
<dbReference type="SMART" id="SM00458">
    <property type="entry name" value="RICIN"/>
    <property type="match status" value="2"/>
</dbReference>
<dbReference type="SUPFAM" id="SSF50370">
    <property type="entry name" value="Ricin B-like lectins"/>
    <property type="match status" value="2"/>
</dbReference>
<dbReference type="InterPro" id="IPR000772">
    <property type="entry name" value="Ricin_B_lectin"/>
</dbReference>
<reference evidence="3" key="1">
    <citation type="journal article" date="2003" name="Protein Pept. Lett.">
        <title>Crystal Structure of Trichosanthes Kirilowii Lectin-1 and its Relation to the Type 2 Ribosome Inactivating Proteins.</title>
        <authorList>
            <person name="Li M."/>
            <person name="Chai J.J."/>
            <person name="Wang Y.P."/>
            <person name="Wang K.Y."/>
            <person name="Bi R.C."/>
        </authorList>
    </citation>
    <scope>X-RAY CRYSTALLOGRAPHY (2.70 ANGSTROMS)</scope>
    <scope>DISULFIDE BONDS</scope>
</reference>
<keyword evidence="2 3" id="KW-0002">3D-structure</keyword>
<dbReference type="CDD" id="cd23443">
    <property type="entry name" value="beta-trefoil_Ricin_RIPs_II_rpt1"/>
    <property type="match status" value="1"/>
</dbReference>
<dbReference type="SMR" id="Q7SIF1"/>
<dbReference type="PROSITE" id="PS50231">
    <property type="entry name" value="RICIN_B_LECTIN"/>
    <property type="match status" value="2"/>
</dbReference>
<feature type="domain" description="Ricin B lectin" evidence="1">
    <location>
        <begin position="3"/>
        <end position="125"/>
    </location>
</feature>
<name>Q7SIF1_TRIKI</name>
<evidence type="ECO:0007829" key="3">
    <source>
        <dbReference type="PDB" id="1GGP"/>
    </source>
</evidence>
<accession>Q7SIF1</accession>
<feature type="domain" description="Ricin B lectin" evidence="1">
    <location>
        <begin position="129"/>
        <end position="253"/>
    </location>
</feature>
<dbReference type="PDB" id="1GGP">
    <property type="method" value="X-ray"/>
    <property type="resolution" value="2.70 A"/>
    <property type="chains" value="B=1-254"/>
</dbReference>
<evidence type="ECO:0000259" key="1">
    <source>
        <dbReference type="SMART" id="SM00458"/>
    </source>
</evidence>
<feature type="disulfide bond" evidence="3">
    <location>
        <begin position="55"/>
        <end position="71"/>
    </location>
</feature>
<feature type="disulfide bond" evidence="3">
    <location>
        <begin position="142"/>
        <end position="157"/>
    </location>
</feature>
<dbReference type="PDBsum" id="1GGP"/>
<evidence type="ECO:0000313" key="2">
    <source>
        <dbReference type="PDB" id="1GGP"/>
    </source>
</evidence>
<dbReference type="Pfam" id="PF00652">
    <property type="entry name" value="Ricin_B_lectin"/>
    <property type="match status" value="2"/>
</dbReference>
<sequence>CAAATVRIAGRDGFCADVNGEGQNGAAIILKKCAENDNQLWTLKREATIRSNGGCLTTAAAEQAKAGIYDCTQATAELSAWEIADNGTIINPASSLVLSSGAANSLLDLGVQTNSYASAQGWRTGNETSASVTQISGSAQLCMQAGNGPANLWMSECRAGKAEQQWALLTDKSIRSETNSDNCLTSAADAGPKTILLALCSGPASQRWVFDDDGSILSLYDDKQMDSEGAAAAAKQIILWWNAAEPNQIWLALF</sequence>
<proteinExistence type="evidence at protein level"/>
<dbReference type="AlphaFoldDB" id="Q7SIF1"/>
<feature type="disulfide bond" evidence="3">
    <location>
        <begin position="183"/>
        <end position="200"/>
    </location>
</feature>
<dbReference type="UniLectin" id="Q7SIF1"/>
<dbReference type="CDD" id="cd23444">
    <property type="entry name" value="beta-trefoil_Ricin_RIPs_II_rpt2"/>
    <property type="match status" value="1"/>
</dbReference>